<reference evidence="17" key="1">
    <citation type="submission" date="2018-11" db="EMBL/GenBank/DDBJ databases">
        <authorList>
            <consortium name="Genoscope - CEA"/>
            <person name="William W."/>
        </authorList>
    </citation>
    <scope>NUCLEOTIDE SEQUENCE</scope>
</reference>
<comment type="subcellular location">
    <subcellularLocation>
        <location evidence="1">Cytoplasm</location>
    </subcellularLocation>
</comment>
<dbReference type="GO" id="GO:0004832">
    <property type="term" value="F:valine-tRNA ligase activity"/>
    <property type="evidence" value="ECO:0007669"/>
    <property type="project" value="UniProtKB-EC"/>
</dbReference>
<dbReference type="FunFam" id="3.90.740.10:FF:000005">
    <property type="entry name" value="Valine--tRNA ligase, mitochondrial"/>
    <property type="match status" value="1"/>
</dbReference>
<dbReference type="Gene3D" id="3.40.50.620">
    <property type="entry name" value="HUPs"/>
    <property type="match status" value="2"/>
</dbReference>
<dbReference type="Pfam" id="PF00133">
    <property type="entry name" value="tRNA-synt_1"/>
    <property type="match status" value="1"/>
</dbReference>
<dbReference type="SUPFAM" id="SSF47323">
    <property type="entry name" value="Anticodon-binding domain of a subclass of class I aminoacyl-tRNA synthetases"/>
    <property type="match status" value="1"/>
</dbReference>
<dbReference type="Gene3D" id="1.10.730.10">
    <property type="entry name" value="Isoleucyl-tRNA Synthetase, Domain 1"/>
    <property type="match status" value="2"/>
</dbReference>
<evidence type="ECO:0000256" key="14">
    <source>
        <dbReference type="SAM" id="MobiDB-lite"/>
    </source>
</evidence>
<dbReference type="InterPro" id="IPR002300">
    <property type="entry name" value="aa-tRNA-synth_Ia"/>
</dbReference>
<dbReference type="EMBL" id="LR031879">
    <property type="protein sequence ID" value="VDD56071.1"/>
    <property type="molecule type" value="Genomic_DNA"/>
</dbReference>
<evidence type="ECO:0000256" key="11">
    <source>
        <dbReference type="ARBA" id="ARBA00047552"/>
    </source>
</evidence>
<dbReference type="NCBIfam" id="TIGR00422">
    <property type="entry name" value="valS"/>
    <property type="match status" value="1"/>
</dbReference>
<dbReference type="InterPro" id="IPR001412">
    <property type="entry name" value="aa-tRNA-synth_I_CS"/>
</dbReference>
<dbReference type="InterPro" id="IPR033705">
    <property type="entry name" value="Anticodon_Ia_Val"/>
</dbReference>
<gene>
    <name evidence="17" type="ORF">BOLC8T49300H</name>
</gene>
<keyword evidence="5 12" id="KW-0436">Ligase</keyword>
<feature type="coiled-coil region" evidence="13">
    <location>
        <begin position="952"/>
        <end position="979"/>
    </location>
</feature>
<dbReference type="SUPFAM" id="SSF52374">
    <property type="entry name" value="Nucleotidylyl transferase"/>
    <property type="match status" value="1"/>
</dbReference>
<keyword evidence="7 12" id="KW-0067">ATP-binding</keyword>
<dbReference type="PANTHER" id="PTHR11946">
    <property type="entry name" value="VALYL-TRNA SYNTHETASES"/>
    <property type="match status" value="1"/>
</dbReference>
<evidence type="ECO:0000313" key="17">
    <source>
        <dbReference type="EMBL" id="VDD56071.1"/>
    </source>
</evidence>
<dbReference type="InterPro" id="IPR009008">
    <property type="entry name" value="Val/Leu/Ile-tRNA-synth_edit"/>
</dbReference>
<keyword evidence="13" id="KW-0175">Coiled coil</keyword>
<dbReference type="FunFam" id="3.40.50.620:FF:000020">
    <property type="entry name" value="Valine--tRNA ligase, mitochondrial"/>
    <property type="match status" value="1"/>
</dbReference>
<feature type="compositionally biased region" description="Acidic residues" evidence="14">
    <location>
        <begin position="73"/>
        <end position="85"/>
    </location>
</feature>
<proteinExistence type="inferred from homology"/>
<evidence type="ECO:0000256" key="1">
    <source>
        <dbReference type="ARBA" id="ARBA00004496"/>
    </source>
</evidence>
<dbReference type="GO" id="GO:0002161">
    <property type="term" value="F:aminoacyl-tRNA deacylase activity"/>
    <property type="evidence" value="ECO:0007669"/>
    <property type="project" value="InterPro"/>
</dbReference>
<keyword evidence="4" id="KW-0963">Cytoplasm</keyword>
<evidence type="ECO:0000259" key="15">
    <source>
        <dbReference type="Pfam" id="PF00133"/>
    </source>
</evidence>
<comment type="similarity">
    <text evidence="2 12">Belongs to the class-I aminoacyl-tRNA synthetase family.</text>
</comment>
<evidence type="ECO:0000256" key="8">
    <source>
        <dbReference type="ARBA" id="ARBA00022917"/>
    </source>
</evidence>
<evidence type="ECO:0000256" key="2">
    <source>
        <dbReference type="ARBA" id="ARBA00005594"/>
    </source>
</evidence>
<dbReference type="Gene3D" id="3.90.740.10">
    <property type="entry name" value="Valyl/Leucyl/Isoleucyl-tRNA synthetase, editing domain"/>
    <property type="match status" value="1"/>
</dbReference>
<keyword evidence="6 12" id="KW-0547">Nucleotide-binding</keyword>
<keyword evidence="9 12" id="KW-0030">Aminoacyl-tRNA synthetase</keyword>
<comment type="catalytic activity">
    <reaction evidence="11">
        <text>tRNA(Val) + L-valine + ATP = L-valyl-tRNA(Val) + AMP + diphosphate</text>
        <dbReference type="Rhea" id="RHEA:10704"/>
        <dbReference type="Rhea" id="RHEA-COMP:9672"/>
        <dbReference type="Rhea" id="RHEA-COMP:9708"/>
        <dbReference type="ChEBI" id="CHEBI:30616"/>
        <dbReference type="ChEBI" id="CHEBI:33019"/>
        <dbReference type="ChEBI" id="CHEBI:57762"/>
        <dbReference type="ChEBI" id="CHEBI:78442"/>
        <dbReference type="ChEBI" id="CHEBI:78537"/>
        <dbReference type="ChEBI" id="CHEBI:456215"/>
        <dbReference type="EC" id="6.1.1.9"/>
    </reaction>
</comment>
<evidence type="ECO:0000256" key="6">
    <source>
        <dbReference type="ARBA" id="ARBA00022741"/>
    </source>
</evidence>
<keyword evidence="8 12" id="KW-0648">Protein biosynthesis</keyword>
<dbReference type="PRINTS" id="PR00986">
    <property type="entry name" value="TRNASYNTHVAL"/>
</dbReference>
<dbReference type="GO" id="GO:0005829">
    <property type="term" value="C:cytosol"/>
    <property type="evidence" value="ECO:0007669"/>
    <property type="project" value="TreeGrafter"/>
</dbReference>
<feature type="region of interest" description="Disordered" evidence="14">
    <location>
        <begin position="1"/>
        <end position="97"/>
    </location>
</feature>
<dbReference type="CDD" id="cd00817">
    <property type="entry name" value="ValRS_core"/>
    <property type="match status" value="1"/>
</dbReference>
<dbReference type="InterPro" id="IPR002303">
    <property type="entry name" value="Valyl-tRNA_ligase"/>
</dbReference>
<evidence type="ECO:0000256" key="12">
    <source>
        <dbReference type="RuleBase" id="RU363035"/>
    </source>
</evidence>
<dbReference type="SUPFAM" id="SSF50677">
    <property type="entry name" value="ValRS/IleRS/LeuRS editing domain"/>
    <property type="match status" value="1"/>
</dbReference>
<name>A0A3P6G8N8_BRAOL</name>
<evidence type="ECO:0000256" key="13">
    <source>
        <dbReference type="SAM" id="Coils"/>
    </source>
</evidence>
<dbReference type="CDD" id="cd07962">
    <property type="entry name" value="Anticodon_Ia_Val"/>
    <property type="match status" value="1"/>
</dbReference>
<dbReference type="Pfam" id="PF08264">
    <property type="entry name" value="Anticodon_1"/>
    <property type="match status" value="1"/>
</dbReference>
<dbReference type="GO" id="GO:0005524">
    <property type="term" value="F:ATP binding"/>
    <property type="evidence" value="ECO:0007669"/>
    <property type="project" value="UniProtKB-KW"/>
</dbReference>
<dbReference type="InterPro" id="IPR014729">
    <property type="entry name" value="Rossmann-like_a/b/a_fold"/>
</dbReference>
<feature type="domain" description="Methionyl/Valyl/Leucyl/Isoleucyl-tRNA synthetase anticodon-binding" evidence="16">
    <location>
        <begin position="742"/>
        <end position="887"/>
    </location>
</feature>
<feature type="compositionally biased region" description="Basic and acidic residues" evidence="14">
    <location>
        <begin position="10"/>
        <end position="60"/>
    </location>
</feature>
<sequence>MVRMTTAADAAEKKILTAEELERKKKKDEKAKKKELKKLKAEEKSKQAELKAKEAKDVPKKSTKKSSKRDAPEENPEDFVDPETPDGERKRLSSHMAKQYSPAAVERAWYAWWERAGFFIADAKSSKPAFVIVLPPPNVTGVLHIGHALTAAIQDLIVHWKRMSGFNVLWVPGMDHAGIATQTVVEKDLQRTGLTRHDLGREEYIKEVWKWKEENGSKILIQLRRLGASLDWSRETFYRHLYPSGLYMCVYVTEAFVRFYKEGLIYRDIRLVHWDCHLKTAVSDDEVEHIDIKEKTLLKVPGYDKPVEFGLITSFAYPLEGGLGEVVVATTRVETMLGDTAIAIHPDDARYTHLHGKFAVHPFNARRLPIICDGTLVDPGFGTGCVKITPAHDPNDFKLGKRHNLEFINIFTDDGKINTNGGADFTGMPRFAAREAIVEALKKQGLYRGAQNKEMRLGLCQRTSDVIEPMIKPQWYVNCSTIAKEALDVATSDENKKLEFIPKQYTAEWRRWLENIRDWCISRQLWWGHRIPAWYATLEEDQLREIGAYNDHWAAEKFSGKRFDLAQDDDVLDTWFSSGIFPLSALGWPDETDEFKAFYPTSVLETGHDILFFWVARMVMMGMKLSGDVPFSKVYLHPMIRDAHGRKMSKSLGNVIDPIEVIDGATLEALHERLEKGNLDPRELVVAKEGQMKDFPNGISECGADALRFALVSYTAQSDKINLDILRVVGYRQWCNKLWNAVSGFNKAISKTVESLNAFEFSDAANTVYAWWQYQFCDVFIEAIKPYFVNPALASDRAHAQHALWVTLETGLRLLHPFMPFITEELWQRLPSPKDSERKASIVICDYPSAIENWTNEKVETEMETVLASVKCLRALRAELLEKQKNERLPAFALCENNITSEIVKSHELEIRTLANLSSLEVLLKGEDAAPAGSAVETVNENLKVYLRVDRAIYVEAEQEKIRNKIAELQKQKEKLQMMMSASGYEEKVPANIKEDNVAKLAKILQEFDFFEKESARLVAEGNEQMKQK</sequence>
<dbReference type="AlphaFoldDB" id="A0A3P6G8N8"/>
<dbReference type="NCBIfam" id="NF004349">
    <property type="entry name" value="PRK05729.1"/>
    <property type="match status" value="1"/>
</dbReference>
<protein>
    <recommendedName>
        <fullName evidence="3">valine--tRNA ligase</fullName>
        <ecNumber evidence="3">6.1.1.9</ecNumber>
    </recommendedName>
    <alternativeName>
        <fullName evidence="10">Valyl-tRNA synthetase</fullName>
    </alternativeName>
</protein>
<evidence type="ECO:0000256" key="9">
    <source>
        <dbReference type="ARBA" id="ARBA00023146"/>
    </source>
</evidence>
<feature type="domain" description="Aminoacyl-tRNA synthetase class Ia" evidence="15">
    <location>
        <begin position="109"/>
        <end position="723"/>
    </location>
</feature>
<dbReference type="HAMAP" id="MF_02004">
    <property type="entry name" value="Val_tRNA_synth_type1"/>
    <property type="match status" value="1"/>
</dbReference>
<evidence type="ECO:0000259" key="16">
    <source>
        <dbReference type="Pfam" id="PF08264"/>
    </source>
</evidence>
<dbReference type="GO" id="GO:0006438">
    <property type="term" value="P:valyl-tRNA aminoacylation"/>
    <property type="evidence" value="ECO:0007669"/>
    <property type="project" value="InterPro"/>
</dbReference>
<evidence type="ECO:0000256" key="3">
    <source>
        <dbReference type="ARBA" id="ARBA00013169"/>
    </source>
</evidence>
<dbReference type="InterPro" id="IPR013155">
    <property type="entry name" value="M/V/L/I-tRNA-synth_anticd-bd"/>
</dbReference>
<accession>A0A3P6G8N8</accession>
<dbReference type="PANTHER" id="PTHR11946:SF113">
    <property type="entry name" value="VALINE--TRNA LIGASE"/>
    <property type="match status" value="1"/>
</dbReference>
<evidence type="ECO:0000256" key="5">
    <source>
        <dbReference type="ARBA" id="ARBA00022598"/>
    </source>
</evidence>
<organism evidence="17">
    <name type="scientific">Brassica oleracea</name>
    <name type="common">Wild cabbage</name>
    <dbReference type="NCBI Taxonomy" id="3712"/>
    <lineage>
        <taxon>Eukaryota</taxon>
        <taxon>Viridiplantae</taxon>
        <taxon>Streptophyta</taxon>
        <taxon>Embryophyta</taxon>
        <taxon>Tracheophyta</taxon>
        <taxon>Spermatophyta</taxon>
        <taxon>Magnoliopsida</taxon>
        <taxon>eudicotyledons</taxon>
        <taxon>Gunneridae</taxon>
        <taxon>Pentapetalae</taxon>
        <taxon>rosids</taxon>
        <taxon>malvids</taxon>
        <taxon>Brassicales</taxon>
        <taxon>Brassicaceae</taxon>
        <taxon>Brassiceae</taxon>
        <taxon>Brassica</taxon>
    </lineage>
</organism>
<dbReference type="GO" id="GO:0009791">
    <property type="term" value="P:post-embryonic development"/>
    <property type="evidence" value="ECO:0007669"/>
    <property type="project" value="UniProtKB-ARBA"/>
</dbReference>
<dbReference type="InterPro" id="IPR009080">
    <property type="entry name" value="tRNAsynth_Ia_anticodon-bd"/>
</dbReference>
<dbReference type="PROSITE" id="PS00178">
    <property type="entry name" value="AA_TRNA_LIGASE_I"/>
    <property type="match status" value="1"/>
</dbReference>
<evidence type="ECO:0000256" key="7">
    <source>
        <dbReference type="ARBA" id="ARBA00022840"/>
    </source>
</evidence>
<dbReference type="EC" id="6.1.1.9" evidence="3"/>
<dbReference type="GO" id="GO:0048608">
    <property type="term" value="P:reproductive structure development"/>
    <property type="evidence" value="ECO:0007669"/>
    <property type="project" value="UniProtKB-ARBA"/>
</dbReference>
<evidence type="ECO:0000256" key="10">
    <source>
        <dbReference type="ARBA" id="ARBA00029936"/>
    </source>
</evidence>
<evidence type="ECO:0000256" key="4">
    <source>
        <dbReference type="ARBA" id="ARBA00022490"/>
    </source>
</evidence>
<dbReference type="FunFam" id="3.40.50.620:FF:000078">
    <property type="entry name" value="Valine--tRNA ligase, mitochondrial"/>
    <property type="match status" value="1"/>
</dbReference>